<feature type="domain" description="Glutamine amidotransferase" evidence="1">
    <location>
        <begin position="26"/>
        <end position="187"/>
    </location>
</feature>
<name>A0ABY2X7P8_9RHOB</name>
<proteinExistence type="predicted"/>
<organism evidence="2 3">
    <name type="scientific">Arenibacterium halophilum</name>
    <dbReference type="NCBI Taxonomy" id="2583821"/>
    <lineage>
        <taxon>Bacteria</taxon>
        <taxon>Pseudomonadati</taxon>
        <taxon>Pseudomonadota</taxon>
        <taxon>Alphaproteobacteria</taxon>
        <taxon>Rhodobacterales</taxon>
        <taxon>Paracoccaceae</taxon>
        <taxon>Arenibacterium</taxon>
    </lineage>
</organism>
<gene>
    <name evidence="2" type="ORF">FGK64_13910</name>
</gene>
<dbReference type="InterPro" id="IPR017926">
    <property type="entry name" value="GATASE"/>
</dbReference>
<dbReference type="PANTHER" id="PTHR42695:SF5">
    <property type="entry name" value="GLUTAMINE AMIDOTRANSFERASE YLR126C-RELATED"/>
    <property type="match status" value="1"/>
</dbReference>
<keyword evidence="3" id="KW-1185">Reference proteome</keyword>
<dbReference type="Pfam" id="PF00117">
    <property type="entry name" value="GATase"/>
    <property type="match status" value="1"/>
</dbReference>
<dbReference type="InterPro" id="IPR029062">
    <property type="entry name" value="Class_I_gatase-like"/>
</dbReference>
<protein>
    <submittedName>
        <fullName evidence="2">Type 1 glutamine amidotransferase</fullName>
    </submittedName>
</protein>
<dbReference type="SUPFAM" id="SSF52317">
    <property type="entry name" value="Class I glutamine amidotransferase-like"/>
    <property type="match status" value="1"/>
</dbReference>
<accession>A0ABY2X7P8</accession>
<dbReference type="CDD" id="cd01741">
    <property type="entry name" value="GATase1_1"/>
    <property type="match status" value="1"/>
</dbReference>
<sequence>MRLAIFMTNTDESAFATHHPKDGQKFTDMICARRPEWQCQVFSVKDSVFPDTLSGLDGAMITGSPASVLDGAPWVARLLDLIRDANAARFPLFGACFGHQAIALALGGQIGKNPGGYVHGAVEVDSVAQVDWAIDLPDPFRLYASHKEQVIAAPESARIIARSIDCANAGMAIGRHIYTTQHHPEMSADFIAALTEEMAEALTPDQLARARASLQRPADGAAFAESVARFFEQAR</sequence>
<evidence type="ECO:0000313" key="2">
    <source>
        <dbReference type="EMBL" id="TMV11382.1"/>
    </source>
</evidence>
<dbReference type="PROSITE" id="PS51273">
    <property type="entry name" value="GATASE_TYPE_1"/>
    <property type="match status" value="1"/>
</dbReference>
<evidence type="ECO:0000313" key="3">
    <source>
        <dbReference type="Proteomes" id="UP001191082"/>
    </source>
</evidence>
<comment type="caution">
    <text evidence="2">The sequence shown here is derived from an EMBL/GenBank/DDBJ whole genome shotgun (WGS) entry which is preliminary data.</text>
</comment>
<dbReference type="PANTHER" id="PTHR42695">
    <property type="entry name" value="GLUTAMINE AMIDOTRANSFERASE YLR126C-RELATED"/>
    <property type="match status" value="1"/>
</dbReference>
<keyword evidence="2" id="KW-0315">Glutamine amidotransferase</keyword>
<dbReference type="Gene3D" id="3.40.50.880">
    <property type="match status" value="1"/>
</dbReference>
<dbReference type="Proteomes" id="UP001191082">
    <property type="component" value="Unassembled WGS sequence"/>
</dbReference>
<dbReference type="RefSeq" id="WP_138864448.1">
    <property type="nucleotide sequence ID" value="NZ_VCPC01000003.1"/>
</dbReference>
<dbReference type="EMBL" id="VCPC01000003">
    <property type="protein sequence ID" value="TMV11382.1"/>
    <property type="molecule type" value="Genomic_DNA"/>
</dbReference>
<evidence type="ECO:0000259" key="1">
    <source>
        <dbReference type="Pfam" id="PF00117"/>
    </source>
</evidence>
<dbReference type="PRINTS" id="PR00099">
    <property type="entry name" value="CPSGATASE"/>
</dbReference>
<reference evidence="2 3" key="1">
    <citation type="submission" date="2019-05" db="EMBL/GenBank/DDBJ databases">
        <title>Marivita sp. nov. isolated from sea sediment.</title>
        <authorList>
            <person name="Kim W."/>
        </authorList>
    </citation>
    <scope>NUCLEOTIDE SEQUENCE [LARGE SCALE GENOMIC DNA]</scope>
    <source>
        <strain evidence="2 3">CAU 1492</strain>
    </source>
</reference>
<dbReference type="InterPro" id="IPR044992">
    <property type="entry name" value="ChyE-like"/>
</dbReference>